<keyword evidence="1" id="KW-1133">Transmembrane helix</keyword>
<dbReference type="Proteomes" id="UP001162131">
    <property type="component" value="Unassembled WGS sequence"/>
</dbReference>
<dbReference type="AlphaFoldDB" id="A0AAU9IQ95"/>
<accession>A0AAU9IQ95</accession>
<feature type="transmembrane region" description="Helical" evidence="1">
    <location>
        <begin position="30"/>
        <end position="51"/>
    </location>
</feature>
<keyword evidence="1" id="KW-0812">Transmembrane</keyword>
<evidence type="ECO:0000313" key="2">
    <source>
        <dbReference type="EMBL" id="CAG9315916.1"/>
    </source>
</evidence>
<organism evidence="2 3">
    <name type="scientific">Blepharisma stoltei</name>
    <dbReference type="NCBI Taxonomy" id="1481888"/>
    <lineage>
        <taxon>Eukaryota</taxon>
        <taxon>Sar</taxon>
        <taxon>Alveolata</taxon>
        <taxon>Ciliophora</taxon>
        <taxon>Postciliodesmatophora</taxon>
        <taxon>Heterotrichea</taxon>
        <taxon>Heterotrichida</taxon>
        <taxon>Blepharismidae</taxon>
        <taxon>Blepharisma</taxon>
    </lineage>
</organism>
<proteinExistence type="predicted"/>
<feature type="transmembrane region" description="Helical" evidence="1">
    <location>
        <begin position="6"/>
        <end position="25"/>
    </location>
</feature>
<reference evidence="2" key="1">
    <citation type="submission" date="2021-09" db="EMBL/GenBank/DDBJ databases">
        <authorList>
            <consortium name="AG Swart"/>
            <person name="Singh M."/>
            <person name="Singh A."/>
            <person name="Seah K."/>
            <person name="Emmerich C."/>
        </authorList>
    </citation>
    <scope>NUCLEOTIDE SEQUENCE</scope>
    <source>
        <strain evidence="2">ATCC30299</strain>
    </source>
</reference>
<dbReference type="EMBL" id="CAJZBQ010000014">
    <property type="protein sequence ID" value="CAG9315916.1"/>
    <property type="molecule type" value="Genomic_DNA"/>
</dbReference>
<comment type="caution">
    <text evidence="2">The sequence shown here is derived from an EMBL/GenBank/DDBJ whole genome shotgun (WGS) entry which is preliminary data.</text>
</comment>
<name>A0AAU9IQ95_9CILI</name>
<protein>
    <submittedName>
        <fullName evidence="2">Uncharacterized protein</fullName>
    </submittedName>
</protein>
<sequence length="78" mass="9361">MTFFCYFIVLLIFSIIAWLNIEIFIRKLHIFLVFIKFFIINPAAVILAELISCNEIRHGERHELSAKTITIFIRLLYW</sequence>
<gene>
    <name evidence="2" type="ORF">BSTOLATCC_MIC14660</name>
</gene>
<keyword evidence="3" id="KW-1185">Reference proteome</keyword>
<evidence type="ECO:0000313" key="3">
    <source>
        <dbReference type="Proteomes" id="UP001162131"/>
    </source>
</evidence>
<keyword evidence="1" id="KW-0472">Membrane</keyword>
<evidence type="ECO:0000256" key="1">
    <source>
        <dbReference type="SAM" id="Phobius"/>
    </source>
</evidence>